<proteinExistence type="inferred from homology"/>
<dbReference type="InterPro" id="IPR049492">
    <property type="entry name" value="BD-FAE-like_dom"/>
</dbReference>
<reference evidence="4 5" key="1">
    <citation type="journal article" date="2011" name="J. Microbiol.">
        <title>Bacillus kyonggiensis sp. nov., isolated from soil of a lettuce field.</title>
        <authorList>
            <person name="Dong K."/>
            <person name="Lee S."/>
        </authorList>
    </citation>
    <scope>NUCLEOTIDE SEQUENCE [LARGE SCALE GENOMIC DNA]</scope>
    <source>
        <strain evidence="4 5">NB22</strain>
    </source>
</reference>
<keyword evidence="2 4" id="KW-0378">Hydrolase</keyword>
<evidence type="ECO:0000313" key="5">
    <source>
        <dbReference type="Proteomes" id="UP000307756"/>
    </source>
</evidence>
<dbReference type="Gene3D" id="3.40.50.1820">
    <property type="entry name" value="alpha/beta hydrolase"/>
    <property type="match status" value="1"/>
</dbReference>
<comment type="caution">
    <text evidence="4">The sequence shown here is derived from an EMBL/GenBank/DDBJ whole genome shotgun (WGS) entry which is preliminary data.</text>
</comment>
<evidence type="ECO:0000256" key="1">
    <source>
        <dbReference type="ARBA" id="ARBA00010515"/>
    </source>
</evidence>
<dbReference type="AlphaFoldDB" id="A0A4U1D0C4"/>
<dbReference type="Proteomes" id="UP000307756">
    <property type="component" value="Unassembled WGS sequence"/>
</dbReference>
<dbReference type="PANTHER" id="PTHR48081">
    <property type="entry name" value="AB HYDROLASE SUPERFAMILY PROTEIN C4A8.06C"/>
    <property type="match status" value="1"/>
</dbReference>
<dbReference type="EMBL" id="SWBM01000004">
    <property type="protein sequence ID" value="TKC15745.1"/>
    <property type="molecule type" value="Genomic_DNA"/>
</dbReference>
<accession>A0A4U1D0C4</accession>
<name>A0A4U1D0C4_9BACI</name>
<dbReference type="InterPro" id="IPR050300">
    <property type="entry name" value="GDXG_lipolytic_enzyme"/>
</dbReference>
<evidence type="ECO:0000259" key="3">
    <source>
        <dbReference type="Pfam" id="PF20434"/>
    </source>
</evidence>
<organism evidence="4 5">
    <name type="scientific">Robertmurraya kyonggiensis</name>
    <dbReference type="NCBI Taxonomy" id="1037680"/>
    <lineage>
        <taxon>Bacteria</taxon>
        <taxon>Bacillati</taxon>
        <taxon>Bacillota</taxon>
        <taxon>Bacilli</taxon>
        <taxon>Bacillales</taxon>
        <taxon>Bacillaceae</taxon>
        <taxon>Robertmurraya</taxon>
    </lineage>
</organism>
<gene>
    <name evidence="4" type="ORF">FA727_16615</name>
</gene>
<dbReference type="SUPFAM" id="SSF53474">
    <property type="entry name" value="alpha/beta-Hydrolases"/>
    <property type="match status" value="1"/>
</dbReference>
<evidence type="ECO:0000313" key="4">
    <source>
        <dbReference type="EMBL" id="TKC15745.1"/>
    </source>
</evidence>
<dbReference type="RefSeq" id="WP_136832694.1">
    <property type="nucleotide sequence ID" value="NZ_SWBM01000004.1"/>
</dbReference>
<comment type="similarity">
    <text evidence="1">Belongs to the 'GDXG' lipolytic enzyme family.</text>
</comment>
<dbReference type="Pfam" id="PF20434">
    <property type="entry name" value="BD-FAE"/>
    <property type="match status" value="1"/>
</dbReference>
<dbReference type="OrthoDB" id="9815425at2"/>
<dbReference type="GO" id="GO:0004806">
    <property type="term" value="F:triacylglycerol lipase activity"/>
    <property type="evidence" value="ECO:0007669"/>
    <property type="project" value="TreeGrafter"/>
</dbReference>
<protein>
    <submittedName>
        <fullName evidence="4">Alpha/beta hydrolase</fullName>
    </submittedName>
</protein>
<evidence type="ECO:0000256" key="2">
    <source>
        <dbReference type="ARBA" id="ARBA00022801"/>
    </source>
</evidence>
<sequence>MNVQFDFSVNEKTYGVIGERNLKLYIFQPVTQKKDRTAILFFNGGSFNKGKYTAAQFQHQANYFSSIGIVSICVDYRNANDEEFSPIQAISDAKTAVRWVRQNSNDLGVDPEKIVMCAASSGGYTAVSSIMFENINNENDDIYISNIPNALVIFAAGMNGLDITERLFPELKAMAHQISPMHNIKKCLPPTIWFCGTADIAFEQNKKFCNEMVKVGNTCMFIPYEGMEHGFFNYGLHQNIPYNDTNQQIEIFLRSLGFVNRSI</sequence>
<dbReference type="PANTHER" id="PTHR48081:SF30">
    <property type="entry name" value="ACETYL-HYDROLASE LIPR-RELATED"/>
    <property type="match status" value="1"/>
</dbReference>
<keyword evidence="5" id="KW-1185">Reference proteome</keyword>
<feature type="domain" description="BD-FAE-like" evidence="3">
    <location>
        <begin position="26"/>
        <end position="135"/>
    </location>
</feature>
<dbReference type="InterPro" id="IPR029058">
    <property type="entry name" value="AB_hydrolase_fold"/>
</dbReference>